<dbReference type="SMART" id="SM00485">
    <property type="entry name" value="XPGN"/>
    <property type="match status" value="1"/>
</dbReference>
<organism evidence="6 7">
    <name type="scientific">Silurus asotus</name>
    <name type="common">Amur catfish</name>
    <name type="synonym">Parasilurus asotus</name>
    <dbReference type="NCBI Taxonomy" id="30991"/>
    <lineage>
        <taxon>Eukaryota</taxon>
        <taxon>Metazoa</taxon>
        <taxon>Chordata</taxon>
        <taxon>Craniata</taxon>
        <taxon>Vertebrata</taxon>
        <taxon>Euteleostomi</taxon>
        <taxon>Actinopterygii</taxon>
        <taxon>Neopterygii</taxon>
        <taxon>Teleostei</taxon>
        <taxon>Ostariophysi</taxon>
        <taxon>Siluriformes</taxon>
        <taxon>Siluridae</taxon>
        <taxon>Silurus</taxon>
    </lineage>
</organism>
<dbReference type="PRINTS" id="PR00853">
    <property type="entry name" value="XPGRADSUPER"/>
</dbReference>
<evidence type="ECO:0000259" key="5">
    <source>
        <dbReference type="SMART" id="SM00485"/>
    </source>
</evidence>
<accession>A0AAD5F9Z3</accession>
<dbReference type="AlphaFoldDB" id="A0AAD5F9Z3"/>
<keyword evidence="2" id="KW-0227">DNA damage</keyword>
<sequence length="313" mass="35025">MGITKLSDLIRGDAPASISHKEIGDYSGKIIALDTSIIVNQFRSAVPNLKLSLLGVFYRTLTFLEHDIKPVFVFDGDPPEQKRAVLERRAQSAGWSSTQRPHTALLQIRPSVSSKTKEFLRLLQLLGVPCVQAPGDAEACCAQLVRSGVVDAVASEDMDTLAFGGTLLLRQLNAKRQSEVMEFSLPKILQILQLTQEEIKPVCTFTMKTPLLKIKSVCTFTMKTPLLKIKPVCMFTMKTPLLKIQSVCTFTMKTPLLKIKPVCMFTMKTPLLKIEPVKYWENKVWADEIKLNSLDAIKHSMFEGHTAHQPRNT</sequence>
<evidence type="ECO:0000259" key="4">
    <source>
        <dbReference type="SMART" id="SM00484"/>
    </source>
</evidence>
<dbReference type="PANTHER" id="PTHR11081">
    <property type="entry name" value="FLAP ENDONUCLEASE FAMILY MEMBER"/>
    <property type="match status" value="1"/>
</dbReference>
<keyword evidence="1 6" id="KW-0255">Endonuclease</keyword>
<dbReference type="GO" id="GO:0030145">
    <property type="term" value="F:manganese ion binding"/>
    <property type="evidence" value="ECO:0007669"/>
    <property type="project" value="TreeGrafter"/>
</dbReference>
<evidence type="ECO:0000256" key="2">
    <source>
        <dbReference type="ARBA" id="ARBA00022763"/>
    </source>
</evidence>
<dbReference type="GO" id="GO:0000287">
    <property type="term" value="F:magnesium ion binding"/>
    <property type="evidence" value="ECO:0007669"/>
    <property type="project" value="TreeGrafter"/>
</dbReference>
<dbReference type="GO" id="GO:0006281">
    <property type="term" value="P:DNA repair"/>
    <property type="evidence" value="ECO:0007669"/>
    <property type="project" value="UniProtKB-KW"/>
</dbReference>
<evidence type="ECO:0000256" key="3">
    <source>
        <dbReference type="ARBA" id="ARBA00023204"/>
    </source>
</evidence>
<dbReference type="GO" id="GO:0017108">
    <property type="term" value="F:5'-flap endonuclease activity"/>
    <property type="evidence" value="ECO:0007669"/>
    <property type="project" value="TreeGrafter"/>
</dbReference>
<dbReference type="PROSITE" id="PS00841">
    <property type="entry name" value="XPG_1"/>
    <property type="match status" value="1"/>
</dbReference>
<protein>
    <submittedName>
        <fullName evidence="6">Flap endonuclease 1-like</fullName>
    </submittedName>
</protein>
<dbReference type="InterPro" id="IPR006086">
    <property type="entry name" value="XPG-I_dom"/>
</dbReference>
<dbReference type="InterPro" id="IPR029060">
    <property type="entry name" value="PIN-like_dom_sf"/>
</dbReference>
<keyword evidence="1 6" id="KW-0540">Nuclease</keyword>
<dbReference type="PANTHER" id="PTHR11081:SF49">
    <property type="entry name" value="FLAP ENDONUCLEASE 1 HOMOLOG-RELATED"/>
    <property type="match status" value="1"/>
</dbReference>
<feature type="domain" description="XPG N-terminal" evidence="5">
    <location>
        <begin position="1"/>
        <end position="96"/>
    </location>
</feature>
<name>A0AAD5F9Z3_SILAS</name>
<feature type="domain" description="XPG-I" evidence="4">
    <location>
        <begin position="124"/>
        <end position="194"/>
    </location>
</feature>
<dbReference type="Pfam" id="PF00752">
    <property type="entry name" value="XPG_N"/>
    <property type="match status" value="1"/>
</dbReference>
<evidence type="ECO:0000256" key="1">
    <source>
        <dbReference type="ARBA" id="ARBA00022759"/>
    </source>
</evidence>
<proteinExistence type="predicted"/>
<dbReference type="GO" id="GO:0005634">
    <property type="term" value="C:nucleus"/>
    <property type="evidence" value="ECO:0007669"/>
    <property type="project" value="TreeGrafter"/>
</dbReference>
<gene>
    <name evidence="6" type="ORF">C0J50_6504</name>
</gene>
<dbReference type="GO" id="GO:0008409">
    <property type="term" value="F:5'-3' exonuclease activity"/>
    <property type="evidence" value="ECO:0007669"/>
    <property type="project" value="TreeGrafter"/>
</dbReference>
<dbReference type="Gene3D" id="3.40.50.1010">
    <property type="entry name" value="5'-nuclease"/>
    <property type="match status" value="1"/>
</dbReference>
<dbReference type="GO" id="GO:0004523">
    <property type="term" value="F:RNA-DNA hybrid ribonuclease activity"/>
    <property type="evidence" value="ECO:0007669"/>
    <property type="project" value="TreeGrafter"/>
</dbReference>
<dbReference type="EMBL" id="MU580030">
    <property type="protein sequence ID" value="KAI5608935.1"/>
    <property type="molecule type" value="Genomic_DNA"/>
</dbReference>
<dbReference type="InterPro" id="IPR019974">
    <property type="entry name" value="XPG_CS"/>
</dbReference>
<keyword evidence="7" id="KW-1185">Reference proteome</keyword>
<dbReference type="SMART" id="SM00484">
    <property type="entry name" value="XPGI"/>
    <property type="match status" value="1"/>
</dbReference>
<evidence type="ECO:0000313" key="6">
    <source>
        <dbReference type="EMBL" id="KAI5608935.1"/>
    </source>
</evidence>
<comment type="caution">
    <text evidence="6">The sequence shown here is derived from an EMBL/GenBank/DDBJ whole genome shotgun (WGS) entry which is preliminary data.</text>
</comment>
<reference evidence="6" key="1">
    <citation type="submission" date="2018-07" db="EMBL/GenBank/DDBJ databases">
        <title>Comparative genomics of catfishes provides insights into carnivory and benthic adaptation.</title>
        <authorList>
            <person name="Zhang Y."/>
            <person name="Wang D."/>
            <person name="Peng Z."/>
            <person name="Zheng S."/>
            <person name="Shao F."/>
            <person name="Tao W."/>
        </authorList>
    </citation>
    <scope>NUCLEOTIDE SEQUENCE</scope>
    <source>
        <strain evidence="6">Chongqing</strain>
    </source>
</reference>
<keyword evidence="1 6" id="KW-0378">Hydrolase</keyword>
<keyword evidence="3" id="KW-0234">DNA repair</keyword>
<evidence type="ECO:0000313" key="7">
    <source>
        <dbReference type="Proteomes" id="UP001205998"/>
    </source>
</evidence>
<dbReference type="InterPro" id="IPR006085">
    <property type="entry name" value="XPG_DNA_repair_N"/>
</dbReference>
<dbReference type="InterPro" id="IPR006084">
    <property type="entry name" value="XPG/Rad2"/>
</dbReference>
<dbReference type="SUPFAM" id="SSF88723">
    <property type="entry name" value="PIN domain-like"/>
    <property type="match status" value="1"/>
</dbReference>
<dbReference type="Pfam" id="PF00867">
    <property type="entry name" value="XPG_I"/>
    <property type="match status" value="1"/>
</dbReference>
<dbReference type="Proteomes" id="UP001205998">
    <property type="component" value="Unassembled WGS sequence"/>
</dbReference>